<evidence type="ECO:0000313" key="4">
    <source>
        <dbReference type="EMBL" id="CDO93777.1"/>
    </source>
</evidence>
<keyword evidence="2" id="KW-0647">Proteasome</keyword>
<sequence length="265" mass="30485">MPSLPELTKGLKTAFEGKQYDACLKLLVPIKIELIKARLLIPDIQSAKENQSYLQDLNIAKKILEIGALSTIYFDDFDGFMNYYSQLGAFYFSDVKELSDSESKFKLISLYLLILLAQNDYTKLHSEFEFLSRYITNLEESSYLSYPVKLERLLMEGSYQKAWDLLQTGSKVEEFNVFTKTLKDAIREEIALNSEQSYTSLPLFNAKTLLFFENEKEMEAFAKEREWAVNHGVITFEKDSSIDRIDAGDTVDMAIDYAVHLESIV</sequence>
<evidence type="ECO:0000256" key="2">
    <source>
        <dbReference type="ARBA" id="ARBA00022942"/>
    </source>
</evidence>
<accession>A0A0A8L4K1</accession>
<dbReference type="EMBL" id="CCBQ010000027">
    <property type="protein sequence ID" value="CDO93777.1"/>
    <property type="molecule type" value="Genomic_DNA"/>
</dbReference>
<comment type="similarity">
    <text evidence="1">Belongs to the proteasome subunit S14 family.</text>
</comment>
<organism evidence="4 5">
    <name type="scientific">Kluyveromyces dobzhanskii CBS 2104</name>
    <dbReference type="NCBI Taxonomy" id="1427455"/>
    <lineage>
        <taxon>Eukaryota</taxon>
        <taxon>Fungi</taxon>
        <taxon>Dikarya</taxon>
        <taxon>Ascomycota</taxon>
        <taxon>Saccharomycotina</taxon>
        <taxon>Saccharomycetes</taxon>
        <taxon>Saccharomycetales</taxon>
        <taxon>Saccharomycetaceae</taxon>
        <taxon>Kluyveromyces</taxon>
    </lineage>
</organism>
<gene>
    <name evidence="4" type="ORF">KLDO_g2068</name>
</gene>
<dbReference type="Proteomes" id="UP000031516">
    <property type="component" value="Unassembled WGS sequence"/>
</dbReference>
<dbReference type="GO" id="GO:0043161">
    <property type="term" value="P:proteasome-mediated ubiquitin-dependent protein catabolic process"/>
    <property type="evidence" value="ECO:0007669"/>
    <property type="project" value="TreeGrafter"/>
</dbReference>
<comment type="caution">
    <text evidence="4">The sequence shown here is derived from an EMBL/GenBank/DDBJ whole genome shotgun (WGS) entry which is preliminary data.</text>
</comment>
<dbReference type="GO" id="GO:0008541">
    <property type="term" value="C:proteasome regulatory particle, lid subcomplex"/>
    <property type="evidence" value="ECO:0007669"/>
    <property type="project" value="TreeGrafter"/>
</dbReference>
<feature type="domain" description="PCI" evidence="3">
    <location>
        <begin position="75"/>
        <end position="252"/>
    </location>
</feature>
<proteinExistence type="inferred from homology"/>
<dbReference type="PANTHER" id="PTHR12387:SF0">
    <property type="entry name" value="26S PROTEASOME NON-ATPASE REGULATORY SUBUNIT 8"/>
    <property type="match status" value="1"/>
</dbReference>
<keyword evidence="5" id="KW-1185">Reference proteome</keyword>
<dbReference type="Pfam" id="PF10075">
    <property type="entry name" value="CSN8_PSD8_EIF3K"/>
    <property type="match status" value="1"/>
</dbReference>
<dbReference type="AlphaFoldDB" id="A0A0A8L4K1"/>
<dbReference type="PROSITE" id="PS50250">
    <property type="entry name" value="PCI"/>
    <property type="match status" value="1"/>
</dbReference>
<dbReference type="InterPro" id="IPR033464">
    <property type="entry name" value="CSN8_PSD8_EIF3K"/>
</dbReference>
<evidence type="ECO:0000313" key="5">
    <source>
        <dbReference type="Proteomes" id="UP000031516"/>
    </source>
</evidence>
<dbReference type="GO" id="GO:0005829">
    <property type="term" value="C:cytosol"/>
    <property type="evidence" value="ECO:0007669"/>
    <property type="project" value="TreeGrafter"/>
</dbReference>
<dbReference type="InterPro" id="IPR000717">
    <property type="entry name" value="PCI_dom"/>
</dbReference>
<name>A0A0A8L4K1_9SACH</name>
<reference evidence="4 5" key="1">
    <citation type="submission" date="2014-03" db="EMBL/GenBank/DDBJ databases">
        <title>The genome of Kluyveromyces dobzhanskii.</title>
        <authorList>
            <person name="Nystedt B."/>
            <person name="Astrom S."/>
        </authorList>
    </citation>
    <scope>NUCLEOTIDE SEQUENCE [LARGE SCALE GENOMIC DNA]</scope>
    <source>
        <strain evidence="4 5">CBS 2104</strain>
    </source>
</reference>
<dbReference type="InterPro" id="IPR006746">
    <property type="entry name" value="26S_Psome_Rpn12"/>
</dbReference>
<protein>
    <submittedName>
        <fullName evidence="4">WGS project CCBQ000000000 data, contig 00102</fullName>
    </submittedName>
</protein>
<evidence type="ECO:0000256" key="1">
    <source>
        <dbReference type="ARBA" id="ARBA00009627"/>
    </source>
</evidence>
<dbReference type="PANTHER" id="PTHR12387">
    <property type="entry name" value="26S PROTEASOME NON-ATPASE REGULATORY SUBUNIT 8"/>
    <property type="match status" value="1"/>
</dbReference>
<dbReference type="OrthoDB" id="8775810at2759"/>
<evidence type="ECO:0000259" key="3">
    <source>
        <dbReference type="PROSITE" id="PS50250"/>
    </source>
</evidence>
<dbReference type="Gene3D" id="1.25.40.990">
    <property type="match status" value="1"/>
</dbReference>
<dbReference type="GO" id="GO:0005634">
    <property type="term" value="C:nucleus"/>
    <property type="evidence" value="ECO:0007669"/>
    <property type="project" value="TreeGrafter"/>
</dbReference>